<accession>A0AAD9NL17</accession>
<dbReference type="SMART" id="SM00451">
    <property type="entry name" value="ZnF_U1"/>
    <property type="match status" value="1"/>
</dbReference>
<dbReference type="InterPro" id="IPR052644">
    <property type="entry name" value="ZMAT3"/>
</dbReference>
<evidence type="ECO:0000313" key="3">
    <source>
        <dbReference type="EMBL" id="KAK2172478.1"/>
    </source>
</evidence>
<dbReference type="EMBL" id="JAODUO010000957">
    <property type="protein sequence ID" value="KAK2172478.1"/>
    <property type="molecule type" value="Genomic_DNA"/>
</dbReference>
<dbReference type="InterPro" id="IPR036236">
    <property type="entry name" value="Znf_C2H2_sf"/>
</dbReference>
<dbReference type="Proteomes" id="UP001209878">
    <property type="component" value="Unassembled WGS sequence"/>
</dbReference>
<dbReference type="PANTHER" id="PTHR46786:SF1">
    <property type="entry name" value="ZINC FINGER MATRIN-TYPE PROTEIN 3"/>
    <property type="match status" value="1"/>
</dbReference>
<dbReference type="GO" id="GO:0003676">
    <property type="term" value="F:nucleic acid binding"/>
    <property type="evidence" value="ECO:0007669"/>
    <property type="project" value="InterPro"/>
</dbReference>
<organism evidence="3 4">
    <name type="scientific">Ridgeia piscesae</name>
    <name type="common">Tubeworm</name>
    <dbReference type="NCBI Taxonomy" id="27915"/>
    <lineage>
        <taxon>Eukaryota</taxon>
        <taxon>Metazoa</taxon>
        <taxon>Spiralia</taxon>
        <taxon>Lophotrochozoa</taxon>
        <taxon>Annelida</taxon>
        <taxon>Polychaeta</taxon>
        <taxon>Sedentaria</taxon>
        <taxon>Canalipalpata</taxon>
        <taxon>Sabellida</taxon>
        <taxon>Siboglinidae</taxon>
        <taxon>Ridgeia</taxon>
    </lineage>
</organism>
<feature type="domain" description="U1-type" evidence="2">
    <location>
        <begin position="110"/>
        <end position="144"/>
    </location>
</feature>
<evidence type="ECO:0000256" key="1">
    <source>
        <dbReference type="SAM" id="MobiDB-lite"/>
    </source>
</evidence>
<protein>
    <recommendedName>
        <fullName evidence="2">U1-type domain-containing protein</fullName>
    </recommendedName>
</protein>
<dbReference type="InterPro" id="IPR003604">
    <property type="entry name" value="Matrin/U1-like-C_Znf_C2H2"/>
</dbReference>
<sequence length="247" mass="26243">MNVVYYRMVNGYGYVPYTSNTSLTAGVTGQPAIGSGFGGLPGSGQGLGMLPGPQALMPTPATSPLVSSALATNPLANGATSLMPKWMLPNFSSTQIQYMFRPRMTKTKTTKPVRCETCNITLNSEQQAKQHFNGKSHLKKLRQQSAPADGKKKSADGDESTENKTDEKDEEKTDDNDNDKSSSTKPCSVSTDDDANASQTTESTEFTLTVAPSAGGTETVTSESSECPGPKNQSGTCGYVVLEMFTH</sequence>
<feature type="region of interest" description="Disordered" evidence="1">
    <location>
        <begin position="131"/>
        <end position="236"/>
    </location>
</feature>
<feature type="compositionally biased region" description="Polar residues" evidence="1">
    <location>
        <begin position="216"/>
        <end position="236"/>
    </location>
</feature>
<feature type="compositionally biased region" description="Basic residues" evidence="1">
    <location>
        <begin position="132"/>
        <end position="142"/>
    </location>
</feature>
<dbReference type="GO" id="GO:0008270">
    <property type="term" value="F:zinc ion binding"/>
    <property type="evidence" value="ECO:0007669"/>
    <property type="project" value="InterPro"/>
</dbReference>
<gene>
    <name evidence="3" type="ORF">NP493_958g00011</name>
</gene>
<dbReference type="InterPro" id="IPR013087">
    <property type="entry name" value="Znf_C2H2_type"/>
</dbReference>
<name>A0AAD9NL17_RIDPI</name>
<keyword evidence="4" id="KW-1185">Reference proteome</keyword>
<evidence type="ECO:0000313" key="4">
    <source>
        <dbReference type="Proteomes" id="UP001209878"/>
    </source>
</evidence>
<dbReference type="AlphaFoldDB" id="A0AAD9NL17"/>
<feature type="compositionally biased region" description="Polar residues" evidence="1">
    <location>
        <begin position="186"/>
        <end position="207"/>
    </location>
</feature>
<comment type="caution">
    <text evidence="3">The sequence shown here is derived from an EMBL/GenBank/DDBJ whole genome shotgun (WGS) entry which is preliminary data.</text>
</comment>
<feature type="compositionally biased region" description="Basic and acidic residues" evidence="1">
    <location>
        <begin position="149"/>
        <end position="171"/>
    </location>
</feature>
<reference evidence="3" key="1">
    <citation type="journal article" date="2023" name="Mol. Biol. Evol.">
        <title>Third-Generation Sequencing Reveals the Adaptive Role of the Epigenome in Three Deep-Sea Polychaetes.</title>
        <authorList>
            <person name="Perez M."/>
            <person name="Aroh O."/>
            <person name="Sun Y."/>
            <person name="Lan Y."/>
            <person name="Juniper S.K."/>
            <person name="Young C.R."/>
            <person name="Angers B."/>
            <person name="Qian P.Y."/>
        </authorList>
    </citation>
    <scope>NUCLEOTIDE SEQUENCE</scope>
    <source>
        <strain evidence="3">R07B-5</strain>
    </source>
</reference>
<dbReference type="Pfam" id="PF12874">
    <property type="entry name" value="zf-met"/>
    <property type="match status" value="1"/>
</dbReference>
<dbReference type="SUPFAM" id="SSF57667">
    <property type="entry name" value="beta-beta-alpha zinc fingers"/>
    <property type="match status" value="1"/>
</dbReference>
<dbReference type="Gene3D" id="3.30.160.60">
    <property type="entry name" value="Classic Zinc Finger"/>
    <property type="match status" value="1"/>
</dbReference>
<evidence type="ECO:0000259" key="2">
    <source>
        <dbReference type="SMART" id="SM00451"/>
    </source>
</evidence>
<proteinExistence type="predicted"/>
<dbReference type="PANTHER" id="PTHR46786">
    <property type="entry name" value="ZINC FINGER MATRIN-TYPE PROTEIN 3"/>
    <property type="match status" value="1"/>
</dbReference>